<evidence type="ECO:0000259" key="1">
    <source>
        <dbReference type="PROSITE" id="PS50994"/>
    </source>
</evidence>
<dbReference type="Proteomes" id="UP000018467">
    <property type="component" value="Unassembled WGS sequence"/>
</dbReference>
<evidence type="ECO:0000313" key="2">
    <source>
        <dbReference type="Ensembl" id="ENSAMXP00000034820.1"/>
    </source>
</evidence>
<reference evidence="3" key="1">
    <citation type="submission" date="2013-03" db="EMBL/GenBank/DDBJ databases">
        <authorList>
            <person name="Jeffery W."/>
            <person name="Warren W."/>
            <person name="Wilson R.K."/>
        </authorList>
    </citation>
    <scope>NUCLEOTIDE SEQUENCE</scope>
    <source>
        <strain evidence="3">female</strain>
    </source>
</reference>
<reference evidence="2" key="3">
    <citation type="submission" date="2025-08" db="UniProtKB">
        <authorList>
            <consortium name="Ensembl"/>
        </authorList>
    </citation>
    <scope>IDENTIFICATION</scope>
</reference>
<dbReference type="Pfam" id="PF24764">
    <property type="entry name" value="rva_4"/>
    <property type="match status" value="1"/>
</dbReference>
<protein>
    <recommendedName>
        <fullName evidence="1">Integrase catalytic domain-containing protein</fullName>
    </recommendedName>
</protein>
<dbReference type="PANTHER" id="PTHR46791:SF11">
    <property type="entry name" value="INTEGRASE CATALYTIC DOMAIN-CONTAINING PROTEIN"/>
    <property type="match status" value="1"/>
</dbReference>
<dbReference type="GeneTree" id="ENSGT00940000164996"/>
<sequence length="405" mass="45953">MVRQQSDFTAPCTTVESVPGLRGHPKLEIKREQIVEMLQTNLPVSQIARIVGVSTSTFFRRMKEFDLSISESYSPISDEELDTIVTNIKNGMPAAGYRMVRGRLLSMGIRVQWRRIASSMHRVDSVGILCRLARLGCVVRTTYSVPGPLSLMHVDTNHKLIRYNIVIFGGVDGYSRKVMYLSAATNNRASTAYHFFCQATQKYGVPSRVRGDQGVENVDIARFMFSTRGTDRGSFISGKSVHNQRIERLWRDVRVIVTNKYYSTLRSLEVNGLLDISATEDLFSVHYTFLPRLQGDLDIFAEAWNNHPLRTEGNHSPEQLWRIGMLHTTIHQPEDIQEPDVDWDMAALYGEEDADVGVIVPEFNCPLPQEDMRELQSLIDATDTNIPVTEQYMLCREFVSGHCAQ</sequence>
<dbReference type="InterPro" id="IPR012337">
    <property type="entry name" value="RNaseH-like_sf"/>
</dbReference>
<dbReference type="InterPro" id="IPR036397">
    <property type="entry name" value="RNaseH_sf"/>
</dbReference>
<feature type="domain" description="Integrase catalytic" evidence="1">
    <location>
        <begin position="144"/>
        <end position="325"/>
    </location>
</feature>
<dbReference type="SUPFAM" id="SSF53098">
    <property type="entry name" value="Ribonuclease H-like"/>
    <property type="match status" value="1"/>
</dbReference>
<dbReference type="Gene3D" id="3.30.420.10">
    <property type="entry name" value="Ribonuclease H-like superfamily/Ribonuclease H"/>
    <property type="match status" value="1"/>
</dbReference>
<reference evidence="2" key="4">
    <citation type="submission" date="2025-09" db="UniProtKB">
        <authorList>
            <consortium name="Ensembl"/>
        </authorList>
    </citation>
    <scope>IDENTIFICATION</scope>
</reference>
<dbReference type="Bgee" id="ENSAMXG00000032558">
    <property type="expression patterns" value="Expressed in testis and 7 other cell types or tissues"/>
</dbReference>
<dbReference type="InterPro" id="IPR058913">
    <property type="entry name" value="Integrase_dom_put"/>
</dbReference>
<dbReference type="GO" id="GO:0003676">
    <property type="term" value="F:nucleic acid binding"/>
    <property type="evidence" value="ECO:0007669"/>
    <property type="project" value="InterPro"/>
</dbReference>
<dbReference type="Ensembl" id="ENSAMXT00000057359.1">
    <property type="protein sequence ID" value="ENSAMXP00000034820.1"/>
    <property type="gene ID" value="ENSAMXG00000032558.1"/>
</dbReference>
<dbReference type="Gene3D" id="1.10.10.60">
    <property type="entry name" value="Homeodomain-like"/>
    <property type="match status" value="1"/>
</dbReference>
<dbReference type="PROSITE" id="PS50994">
    <property type="entry name" value="INTEGRASE"/>
    <property type="match status" value="1"/>
</dbReference>
<dbReference type="InterPro" id="IPR001584">
    <property type="entry name" value="Integrase_cat-core"/>
</dbReference>
<dbReference type="InterPro" id="IPR009057">
    <property type="entry name" value="Homeodomain-like_sf"/>
</dbReference>
<proteinExistence type="predicted"/>
<dbReference type="PANTHER" id="PTHR46791">
    <property type="entry name" value="EXPRESSED PROTEIN"/>
    <property type="match status" value="1"/>
</dbReference>
<accession>A0A3B1IZ41</accession>
<keyword evidence="3" id="KW-1185">Reference proteome</keyword>
<reference evidence="3" key="2">
    <citation type="journal article" date="2014" name="Nat. Commun.">
        <title>The cavefish genome reveals candidate genes for eye loss.</title>
        <authorList>
            <person name="McGaugh S.E."/>
            <person name="Gross J.B."/>
            <person name="Aken B."/>
            <person name="Blin M."/>
            <person name="Borowsky R."/>
            <person name="Chalopin D."/>
            <person name="Hinaux H."/>
            <person name="Jeffery W.R."/>
            <person name="Keene A."/>
            <person name="Ma L."/>
            <person name="Minx P."/>
            <person name="Murphy D."/>
            <person name="O'Quin K.E."/>
            <person name="Retaux S."/>
            <person name="Rohner N."/>
            <person name="Searle S.M."/>
            <person name="Stahl B.A."/>
            <person name="Tabin C."/>
            <person name="Volff J.N."/>
            <person name="Yoshizawa M."/>
            <person name="Warren W.C."/>
        </authorList>
    </citation>
    <scope>NUCLEOTIDE SEQUENCE [LARGE SCALE GENOMIC DNA]</scope>
    <source>
        <strain evidence="3">female</strain>
    </source>
</reference>
<organism evidence="2 3">
    <name type="scientific">Astyanax mexicanus</name>
    <name type="common">Blind cave fish</name>
    <name type="synonym">Astyanax fasciatus mexicanus</name>
    <dbReference type="NCBI Taxonomy" id="7994"/>
    <lineage>
        <taxon>Eukaryota</taxon>
        <taxon>Metazoa</taxon>
        <taxon>Chordata</taxon>
        <taxon>Craniata</taxon>
        <taxon>Vertebrata</taxon>
        <taxon>Euteleostomi</taxon>
        <taxon>Actinopterygii</taxon>
        <taxon>Neopterygii</taxon>
        <taxon>Teleostei</taxon>
        <taxon>Ostariophysi</taxon>
        <taxon>Characiformes</taxon>
        <taxon>Characoidei</taxon>
        <taxon>Acestrorhamphidae</taxon>
        <taxon>Acestrorhamphinae</taxon>
        <taxon>Astyanax</taxon>
    </lineage>
</organism>
<dbReference type="GO" id="GO:0015074">
    <property type="term" value="P:DNA integration"/>
    <property type="evidence" value="ECO:0007669"/>
    <property type="project" value="InterPro"/>
</dbReference>
<dbReference type="SUPFAM" id="SSF46689">
    <property type="entry name" value="Homeodomain-like"/>
    <property type="match status" value="1"/>
</dbReference>
<evidence type="ECO:0000313" key="3">
    <source>
        <dbReference type="Proteomes" id="UP000018467"/>
    </source>
</evidence>
<dbReference type="AlphaFoldDB" id="A0A3B1IZ41"/>
<dbReference type="InParanoid" id="A0A3B1IZ41"/>
<name>A0A3B1IZ41_ASTMX</name>